<feature type="domain" description="3-keto-alpha-glucoside-1,2-lyase/3-keto-2-hydroxy-glucal hydratase" evidence="2">
    <location>
        <begin position="30"/>
        <end position="232"/>
    </location>
</feature>
<dbReference type="EMBL" id="JACBAZ010000004">
    <property type="protein sequence ID" value="NWK56388.1"/>
    <property type="molecule type" value="Genomic_DNA"/>
</dbReference>
<comment type="caution">
    <text evidence="3">The sequence shown here is derived from an EMBL/GenBank/DDBJ whole genome shotgun (WGS) entry which is preliminary data.</text>
</comment>
<keyword evidence="4" id="KW-1185">Reference proteome</keyword>
<protein>
    <submittedName>
        <fullName evidence="3">DUF1080 domain-containing protein</fullName>
    </submittedName>
</protein>
<evidence type="ECO:0000313" key="3">
    <source>
        <dbReference type="EMBL" id="NWK56388.1"/>
    </source>
</evidence>
<dbReference type="GO" id="GO:0016787">
    <property type="term" value="F:hydrolase activity"/>
    <property type="evidence" value="ECO:0007669"/>
    <property type="project" value="InterPro"/>
</dbReference>
<feature type="signal peptide" evidence="1">
    <location>
        <begin position="1"/>
        <end position="21"/>
    </location>
</feature>
<evidence type="ECO:0000259" key="2">
    <source>
        <dbReference type="Pfam" id="PF06439"/>
    </source>
</evidence>
<dbReference type="AlphaFoldDB" id="A0A851GF62"/>
<dbReference type="PROSITE" id="PS51257">
    <property type="entry name" value="PROKAR_LIPOPROTEIN"/>
    <property type="match status" value="1"/>
</dbReference>
<dbReference type="Proteomes" id="UP000557872">
    <property type="component" value="Unassembled WGS sequence"/>
</dbReference>
<name>A0A851GF62_9BACT</name>
<keyword evidence="1" id="KW-0732">Signal</keyword>
<evidence type="ECO:0000256" key="1">
    <source>
        <dbReference type="SAM" id="SignalP"/>
    </source>
</evidence>
<accession>A0A851GF62</accession>
<gene>
    <name evidence="3" type="ORF">HW115_12260</name>
</gene>
<reference evidence="3 4" key="1">
    <citation type="submission" date="2020-07" db="EMBL/GenBank/DDBJ databases">
        <title>Roseicoccus Jingziensis gen. nov., sp. nov., isolated from coastal seawater.</title>
        <authorList>
            <person name="Feng X."/>
        </authorList>
    </citation>
    <scope>NUCLEOTIDE SEQUENCE [LARGE SCALE GENOMIC DNA]</scope>
    <source>
        <strain evidence="3 4">N1E253</strain>
    </source>
</reference>
<dbReference type="Gene3D" id="2.60.120.560">
    <property type="entry name" value="Exo-inulinase, domain 1"/>
    <property type="match status" value="1"/>
</dbReference>
<evidence type="ECO:0000313" key="4">
    <source>
        <dbReference type="Proteomes" id="UP000557872"/>
    </source>
</evidence>
<feature type="chain" id="PRO_5032410026" evidence="1">
    <location>
        <begin position="22"/>
        <end position="248"/>
    </location>
</feature>
<proteinExistence type="predicted"/>
<dbReference type="Pfam" id="PF06439">
    <property type="entry name" value="3keto-disac_hyd"/>
    <property type="match status" value="1"/>
</dbReference>
<sequence length="248" mass="27634">MILRRISLMSALFFTACSGFAAAEVKAPEGFTALFNGKDLTGWWGLKTENPAKWMALSKEDFAKKKKNSIANINKHWSVEGDELVNDGHGMYLTTDKNYADFELLLEYKTVAKADSGVYLRGLPQVQIWDYTKEGGKWKIGADKGSGGLWNNSKGAPGKDPLVLADKPFGEWNSMRIIMVGDKVTVYLNDKLVVDHATMENYFDRKGGAPEKGPIQLQTHGGEIRWRNVFVREIGAEEAKKIKAKKQG</sequence>
<organism evidence="3 4">
    <name type="scientific">Oceaniferula marina</name>
    <dbReference type="NCBI Taxonomy" id="2748318"/>
    <lineage>
        <taxon>Bacteria</taxon>
        <taxon>Pseudomonadati</taxon>
        <taxon>Verrucomicrobiota</taxon>
        <taxon>Verrucomicrobiia</taxon>
        <taxon>Verrucomicrobiales</taxon>
        <taxon>Verrucomicrobiaceae</taxon>
        <taxon>Oceaniferula</taxon>
    </lineage>
</organism>
<dbReference type="InterPro" id="IPR010496">
    <property type="entry name" value="AL/BT2_dom"/>
</dbReference>